<dbReference type="InterPro" id="IPR044730">
    <property type="entry name" value="RNase_H-like_dom_plant"/>
</dbReference>
<dbReference type="CDD" id="cd06222">
    <property type="entry name" value="RNase_H_like"/>
    <property type="match status" value="1"/>
</dbReference>
<dbReference type="EMBL" id="CACVBM020001451">
    <property type="protein sequence ID" value="CAA7050645.1"/>
    <property type="molecule type" value="Genomic_DNA"/>
</dbReference>
<dbReference type="PANTHER" id="PTHR47074:SF11">
    <property type="entry name" value="REVERSE TRANSCRIPTASE-LIKE PROTEIN"/>
    <property type="match status" value="1"/>
</dbReference>
<feature type="domain" description="RNase H type-1" evidence="1">
    <location>
        <begin position="41"/>
        <end position="162"/>
    </location>
</feature>
<dbReference type="GO" id="GO:0003676">
    <property type="term" value="F:nucleic acid binding"/>
    <property type="evidence" value="ECO:0007669"/>
    <property type="project" value="InterPro"/>
</dbReference>
<reference evidence="2" key="1">
    <citation type="submission" date="2020-01" db="EMBL/GenBank/DDBJ databases">
        <authorList>
            <person name="Mishra B."/>
        </authorList>
    </citation>
    <scope>NUCLEOTIDE SEQUENCE [LARGE SCALE GENOMIC DNA]</scope>
</reference>
<dbReference type="InterPro" id="IPR052929">
    <property type="entry name" value="RNase_H-like_EbsB-rel"/>
</dbReference>
<dbReference type="Gene3D" id="3.30.420.10">
    <property type="entry name" value="Ribonuclease H-like superfamily/Ribonuclease H"/>
    <property type="match status" value="1"/>
</dbReference>
<dbReference type="InterPro" id="IPR002156">
    <property type="entry name" value="RNaseH_domain"/>
</dbReference>
<evidence type="ECO:0000313" key="2">
    <source>
        <dbReference type="EMBL" id="CAA7050645.1"/>
    </source>
</evidence>
<sequence>MTQAISSARKWILAQVEEEKGQSGARVTPKHPSRLHAIRCNTDAAWRKETKAAGLGWVFTNDRSEPLGSGFDTREAVRSALTAEALAMLQAIKTAREIGHSHLSVASDSQQLIKAINRGDSSKELHGILHDILDFLLSFSAISFLYVPREANVMADRLAKKALVNFGQGPV</sequence>
<dbReference type="Pfam" id="PF13456">
    <property type="entry name" value="RVT_3"/>
    <property type="match status" value="1"/>
</dbReference>
<dbReference type="PANTHER" id="PTHR47074">
    <property type="entry name" value="BNAC02G40300D PROTEIN"/>
    <property type="match status" value="1"/>
</dbReference>
<dbReference type="OrthoDB" id="1109693at2759"/>
<dbReference type="AlphaFoldDB" id="A0A6D2KR37"/>
<dbReference type="InterPro" id="IPR036397">
    <property type="entry name" value="RNaseH_sf"/>
</dbReference>
<dbReference type="Proteomes" id="UP000467841">
    <property type="component" value="Unassembled WGS sequence"/>
</dbReference>
<dbReference type="InterPro" id="IPR012337">
    <property type="entry name" value="RNaseH-like_sf"/>
</dbReference>
<protein>
    <recommendedName>
        <fullName evidence="1">RNase H type-1 domain-containing protein</fullName>
    </recommendedName>
</protein>
<evidence type="ECO:0000313" key="3">
    <source>
        <dbReference type="Proteomes" id="UP000467841"/>
    </source>
</evidence>
<proteinExistence type="predicted"/>
<organism evidence="2 3">
    <name type="scientific">Microthlaspi erraticum</name>
    <dbReference type="NCBI Taxonomy" id="1685480"/>
    <lineage>
        <taxon>Eukaryota</taxon>
        <taxon>Viridiplantae</taxon>
        <taxon>Streptophyta</taxon>
        <taxon>Embryophyta</taxon>
        <taxon>Tracheophyta</taxon>
        <taxon>Spermatophyta</taxon>
        <taxon>Magnoliopsida</taxon>
        <taxon>eudicotyledons</taxon>
        <taxon>Gunneridae</taxon>
        <taxon>Pentapetalae</taxon>
        <taxon>rosids</taxon>
        <taxon>malvids</taxon>
        <taxon>Brassicales</taxon>
        <taxon>Brassicaceae</taxon>
        <taxon>Coluteocarpeae</taxon>
        <taxon>Microthlaspi</taxon>
    </lineage>
</organism>
<keyword evidence="3" id="KW-1185">Reference proteome</keyword>
<accession>A0A6D2KR37</accession>
<comment type="caution">
    <text evidence="2">The sequence shown here is derived from an EMBL/GenBank/DDBJ whole genome shotgun (WGS) entry which is preliminary data.</text>
</comment>
<dbReference type="GO" id="GO:0004523">
    <property type="term" value="F:RNA-DNA hybrid ribonuclease activity"/>
    <property type="evidence" value="ECO:0007669"/>
    <property type="project" value="InterPro"/>
</dbReference>
<dbReference type="SUPFAM" id="SSF53098">
    <property type="entry name" value="Ribonuclease H-like"/>
    <property type="match status" value="1"/>
</dbReference>
<gene>
    <name evidence="2" type="ORF">MERR_LOCUS37880</name>
</gene>
<evidence type="ECO:0000259" key="1">
    <source>
        <dbReference type="Pfam" id="PF13456"/>
    </source>
</evidence>
<name>A0A6D2KR37_9BRAS</name>